<dbReference type="InterPro" id="IPR020622">
    <property type="entry name" value="Ala_racemase_pyridoxalP-BS"/>
</dbReference>
<proteinExistence type="inferred from homology"/>
<dbReference type="SMART" id="SM01005">
    <property type="entry name" value="Ala_racemase_C"/>
    <property type="match status" value="1"/>
</dbReference>
<dbReference type="AlphaFoldDB" id="A0A831RMH4"/>
<evidence type="ECO:0000256" key="4">
    <source>
        <dbReference type="ARBA" id="ARBA00007880"/>
    </source>
</evidence>
<comment type="function">
    <text evidence="9">Catalyzes the interconversion of L-alanine and D-alanine. May also act on other amino acids.</text>
</comment>
<dbReference type="GO" id="GO:0030632">
    <property type="term" value="P:D-alanine biosynthetic process"/>
    <property type="evidence" value="ECO:0007669"/>
    <property type="project" value="UniProtKB-UniRule"/>
</dbReference>
<dbReference type="FunFam" id="2.40.37.10:FF:000002">
    <property type="entry name" value="Alanine racemase"/>
    <property type="match status" value="1"/>
</dbReference>
<dbReference type="InterPro" id="IPR011079">
    <property type="entry name" value="Ala_racemase_C"/>
</dbReference>
<keyword evidence="6 9" id="KW-0663">Pyridoxal phosphate</keyword>
<feature type="binding site" evidence="9 11">
    <location>
        <position position="128"/>
    </location>
    <ligand>
        <name>substrate</name>
    </ligand>
</feature>
<sequence length="364" mass="39175">MGPEALIDLDALRHNLQVARDSAPDSRVVAVIKANAYGHGMERAAAALDQADMFGVARVEEGVRLREAGVEKPLLVLEGCFSDGELAAAEQHRLQLAVAEPEQLERLQRARLRRPVHCWLKVDTGMHRLGIPREHAAAAFADLEAAPAVADKLRLMTHLACADDPDAGYTDTQLHRFTPLARAFGVETSIANSAGILAWPASHGDWNRPGIMLYGSSPLRDGVPQDHGLRPVMTLWTRLIAVRRLNRGDPIGYGGSWSCPEEMPVGVAAIGYGDGYPRHAPSGTPVLVNGERAPLVGRVSMDMITIDLRGQPHARVGDPVVLWGEGLPADEIARAAGTISYELFCGVTDRVSFRTLGGDTPPSP</sequence>
<dbReference type="GO" id="GO:0008784">
    <property type="term" value="F:alanine racemase activity"/>
    <property type="evidence" value="ECO:0007669"/>
    <property type="project" value="UniProtKB-UniRule"/>
</dbReference>
<dbReference type="EMBL" id="DRKP01000081">
    <property type="protein sequence ID" value="HEB96208.1"/>
    <property type="molecule type" value="Genomic_DNA"/>
</dbReference>
<evidence type="ECO:0000256" key="6">
    <source>
        <dbReference type="ARBA" id="ARBA00022898"/>
    </source>
</evidence>
<comment type="cofactor">
    <cofactor evidence="2 9 10">
        <name>pyridoxal 5'-phosphate</name>
        <dbReference type="ChEBI" id="CHEBI:597326"/>
    </cofactor>
</comment>
<dbReference type="Gene3D" id="2.40.37.10">
    <property type="entry name" value="Lyase, Ornithine Decarboxylase, Chain A, domain 1"/>
    <property type="match status" value="1"/>
</dbReference>
<comment type="caution">
    <text evidence="13">The sequence shown here is derived from an EMBL/GenBank/DDBJ whole genome shotgun (WGS) entry which is preliminary data.</text>
</comment>
<dbReference type="UniPathway" id="UPA00042">
    <property type="reaction ID" value="UER00497"/>
</dbReference>
<dbReference type="Proteomes" id="UP000886251">
    <property type="component" value="Unassembled WGS sequence"/>
</dbReference>
<dbReference type="PRINTS" id="PR00992">
    <property type="entry name" value="ALARACEMASE"/>
</dbReference>
<evidence type="ECO:0000256" key="11">
    <source>
        <dbReference type="PIRSR" id="PIRSR600821-52"/>
    </source>
</evidence>
<dbReference type="InterPro" id="IPR001608">
    <property type="entry name" value="Ala_racemase_N"/>
</dbReference>
<dbReference type="Gene3D" id="3.20.20.10">
    <property type="entry name" value="Alanine racemase"/>
    <property type="match status" value="1"/>
</dbReference>
<comment type="catalytic activity">
    <reaction evidence="1 9">
        <text>L-alanine = D-alanine</text>
        <dbReference type="Rhea" id="RHEA:20249"/>
        <dbReference type="ChEBI" id="CHEBI:57416"/>
        <dbReference type="ChEBI" id="CHEBI:57972"/>
        <dbReference type="EC" id="5.1.1.1"/>
    </reaction>
</comment>
<evidence type="ECO:0000313" key="13">
    <source>
        <dbReference type="EMBL" id="HEB96208.1"/>
    </source>
</evidence>
<comment type="pathway">
    <text evidence="8 9">Amino-acid biosynthesis; D-alanine biosynthesis; D-alanine from L-alanine: step 1/1.</text>
</comment>
<evidence type="ECO:0000256" key="10">
    <source>
        <dbReference type="PIRSR" id="PIRSR600821-50"/>
    </source>
</evidence>
<dbReference type="PANTHER" id="PTHR30511:SF4">
    <property type="entry name" value="ALANINE RACEMASE, BIOSYNTHETIC"/>
    <property type="match status" value="1"/>
</dbReference>
<feature type="modified residue" description="N6-(pyridoxal phosphate)lysine" evidence="9 10">
    <location>
        <position position="33"/>
    </location>
</feature>
<comment type="pathway">
    <text evidence="3">Cell wall biogenesis; peptidoglycan biosynthesis.</text>
</comment>
<dbReference type="Pfam" id="PF01168">
    <property type="entry name" value="Ala_racemase_N"/>
    <property type="match status" value="1"/>
</dbReference>
<accession>A0A831RMH4</accession>
<evidence type="ECO:0000256" key="1">
    <source>
        <dbReference type="ARBA" id="ARBA00000316"/>
    </source>
</evidence>
<evidence type="ECO:0000256" key="9">
    <source>
        <dbReference type="HAMAP-Rule" id="MF_01201"/>
    </source>
</evidence>
<evidence type="ECO:0000256" key="5">
    <source>
        <dbReference type="ARBA" id="ARBA00013089"/>
    </source>
</evidence>
<feature type="domain" description="Alanine racemase C-terminal" evidence="12">
    <location>
        <begin position="232"/>
        <end position="356"/>
    </location>
</feature>
<dbReference type="HAMAP" id="MF_01201">
    <property type="entry name" value="Ala_racemase"/>
    <property type="match status" value="1"/>
</dbReference>
<dbReference type="SUPFAM" id="SSF50621">
    <property type="entry name" value="Alanine racemase C-terminal domain-like"/>
    <property type="match status" value="1"/>
</dbReference>
<dbReference type="InterPro" id="IPR029066">
    <property type="entry name" value="PLP-binding_barrel"/>
</dbReference>
<gene>
    <name evidence="13" type="primary">alr</name>
    <name evidence="13" type="ORF">ENI96_07240</name>
</gene>
<dbReference type="Pfam" id="PF00842">
    <property type="entry name" value="Ala_racemase_C"/>
    <property type="match status" value="1"/>
</dbReference>
<dbReference type="NCBIfam" id="TIGR00492">
    <property type="entry name" value="alr"/>
    <property type="match status" value="1"/>
</dbReference>
<evidence type="ECO:0000256" key="3">
    <source>
        <dbReference type="ARBA" id="ARBA00004752"/>
    </source>
</evidence>
<name>A0A831RMH4_9GAMM</name>
<protein>
    <recommendedName>
        <fullName evidence="5 9">Alanine racemase</fullName>
        <ecNumber evidence="5 9">5.1.1.1</ecNumber>
    </recommendedName>
</protein>
<evidence type="ECO:0000259" key="12">
    <source>
        <dbReference type="SMART" id="SM01005"/>
    </source>
</evidence>
<dbReference type="InterPro" id="IPR009006">
    <property type="entry name" value="Ala_racemase/Decarboxylase_C"/>
</dbReference>
<evidence type="ECO:0000256" key="7">
    <source>
        <dbReference type="ARBA" id="ARBA00023235"/>
    </source>
</evidence>
<evidence type="ECO:0000256" key="8">
    <source>
        <dbReference type="ARBA" id="ARBA00037912"/>
    </source>
</evidence>
<dbReference type="EC" id="5.1.1.1" evidence="5 9"/>
<dbReference type="PANTHER" id="PTHR30511">
    <property type="entry name" value="ALANINE RACEMASE"/>
    <property type="match status" value="1"/>
</dbReference>
<dbReference type="InterPro" id="IPR000821">
    <property type="entry name" value="Ala_racemase"/>
</dbReference>
<dbReference type="PROSITE" id="PS00395">
    <property type="entry name" value="ALANINE_RACEMASE"/>
    <property type="match status" value="1"/>
</dbReference>
<dbReference type="FunFam" id="3.20.20.10:FF:000002">
    <property type="entry name" value="Alanine racemase"/>
    <property type="match status" value="1"/>
</dbReference>
<feature type="active site" description="Proton acceptor; specific for D-alanine" evidence="9">
    <location>
        <position position="33"/>
    </location>
</feature>
<dbReference type="CDD" id="cd06827">
    <property type="entry name" value="PLPDE_III_AR_proteobact"/>
    <property type="match status" value="1"/>
</dbReference>
<keyword evidence="7 9" id="KW-0413">Isomerase</keyword>
<evidence type="ECO:0000256" key="2">
    <source>
        <dbReference type="ARBA" id="ARBA00001933"/>
    </source>
</evidence>
<organism evidence="13">
    <name type="scientific">Sedimenticola thiotaurini</name>
    <dbReference type="NCBI Taxonomy" id="1543721"/>
    <lineage>
        <taxon>Bacteria</taxon>
        <taxon>Pseudomonadati</taxon>
        <taxon>Pseudomonadota</taxon>
        <taxon>Gammaproteobacteria</taxon>
        <taxon>Chromatiales</taxon>
        <taxon>Sedimenticolaceae</taxon>
        <taxon>Sedimenticola</taxon>
    </lineage>
</organism>
<dbReference type="GO" id="GO:0030170">
    <property type="term" value="F:pyridoxal phosphate binding"/>
    <property type="evidence" value="ECO:0007669"/>
    <property type="project" value="UniProtKB-UniRule"/>
</dbReference>
<comment type="similarity">
    <text evidence="4 9">Belongs to the alanine racemase family.</text>
</comment>
<feature type="binding site" evidence="9 11">
    <location>
        <position position="301"/>
    </location>
    <ligand>
        <name>substrate</name>
    </ligand>
</feature>
<feature type="active site" description="Proton acceptor; specific for L-alanine" evidence="9">
    <location>
        <position position="253"/>
    </location>
</feature>
<dbReference type="SUPFAM" id="SSF51419">
    <property type="entry name" value="PLP-binding barrel"/>
    <property type="match status" value="1"/>
</dbReference>
<reference evidence="13" key="1">
    <citation type="journal article" date="2020" name="mSystems">
        <title>Genome- and Community-Level Interaction Insights into Carbon Utilization and Element Cycling Functions of Hydrothermarchaeota in Hydrothermal Sediment.</title>
        <authorList>
            <person name="Zhou Z."/>
            <person name="Liu Y."/>
            <person name="Xu W."/>
            <person name="Pan J."/>
            <person name="Luo Z.H."/>
            <person name="Li M."/>
        </authorList>
    </citation>
    <scope>NUCLEOTIDE SEQUENCE [LARGE SCALE GENOMIC DNA]</scope>
    <source>
        <strain evidence="13">HyVt-443</strain>
    </source>
</reference>
<dbReference type="GO" id="GO:0005829">
    <property type="term" value="C:cytosol"/>
    <property type="evidence" value="ECO:0007669"/>
    <property type="project" value="TreeGrafter"/>
</dbReference>